<feature type="transmembrane region" description="Helical" evidence="1">
    <location>
        <begin position="6"/>
        <end position="24"/>
    </location>
</feature>
<evidence type="ECO:0000313" key="3">
    <source>
        <dbReference type="Proteomes" id="UP000176787"/>
    </source>
</evidence>
<name>A0A1G2F1Q8_9BACT</name>
<keyword evidence="1" id="KW-0812">Transmembrane</keyword>
<sequence length="251" mass="28916">MTNLISAYIILIALFINLDLKFYAREAQMQQMQKDWEKKTQVWTSIIFNHEKSLLERFRVLRNMTSSLCSRFITFQMLNLPLLSLELLCVSFKDERRKICSLDKGEENTLDWYSTGIVNNLGILRKARDEAINLRSLSFDASACFKERADTLKRLSELCSSEEIFLPEVFLGEEEPVIKMTAVLGELREKLIAELRLVANSESGAKQKLPSLRWVESCLNQVEQTLNKLKGHKTSLPIMSLVDVMVIASRF</sequence>
<protein>
    <submittedName>
        <fullName evidence="2">Uncharacterized protein</fullName>
    </submittedName>
</protein>
<evidence type="ECO:0000313" key="2">
    <source>
        <dbReference type="EMBL" id="OGZ31985.1"/>
    </source>
</evidence>
<dbReference type="AlphaFoldDB" id="A0A1G2F1Q8"/>
<comment type="caution">
    <text evidence="2">The sequence shown here is derived from an EMBL/GenBank/DDBJ whole genome shotgun (WGS) entry which is preliminary data.</text>
</comment>
<keyword evidence="1" id="KW-0472">Membrane</keyword>
<gene>
    <name evidence="2" type="ORF">A3H02_02655</name>
</gene>
<organism evidence="2 3">
    <name type="scientific">Candidatus Niyogibacteria bacterium RIFCSPLOWO2_12_FULL_41_13</name>
    <dbReference type="NCBI Taxonomy" id="1801726"/>
    <lineage>
        <taxon>Bacteria</taxon>
        <taxon>Candidatus Niyogiibacteriota</taxon>
    </lineage>
</organism>
<reference evidence="2 3" key="1">
    <citation type="journal article" date="2016" name="Nat. Commun.">
        <title>Thousands of microbial genomes shed light on interconnected biogeochemical processes in an aquifer system.</title>
        <authorList>
            <person name="Anantharaman K."/>
            <person name="Brown C.T."/>
            <person name="Hug L.A."/>
            <person name="Sharon I."/>
            <person name="Castelle C.J."/>
            <person name="Probst A.J."/>
            <person name="Thomas B.C."/>
            <person name="Singh A."/>
            <person name="Wilkins M.J."/>
            <person name="Karaoz U."/>
            <person name="Brodie E.L."/>
            <person name="Williams K.H."/>
            <person name="Hubbard S.S."/>
            <person name="Banfield J.F."/>
        </authorList>
    </citation>
    <scope>NUCLEOTIDE SEQUENCE [LARGE SCALE GENOMIC DNA]</scope>
</reference>
<evidence type="ECO:0000256" key="1">
    <source>
        <dbReference type="SAM" id="Phobius"/>
    </source>
</evidence>
<dbReference type="EMBL" id="MHMS01000017">
    <property type="protein sequence ID" value="OGZ31985.1"/>
    <property type="molecule type" value="Genomic_DNA"/>
</dbReference>
<dbReference type="Proteomes" id="UP000176787">
    <property type="component" value="Unassembled WGS sequence"/>
</dbReference>
<proteinExistence type="predicted"/>
<accession>A0A1G2F1Q8</accession>
<keyword evidence="1" id="KW-1133">Transmembrane helix</keyword>